<feature type="coiled-coil region" evidence="3">
    <location>
        <begin position="13"/>
        <end position="40"/>
    </location>
</feature>
<dbReference type="Proteomes" id="UP000614200">
    <property type="component" value="Unassembled WGS sequence"/>
</dbReference>
<comment type="function">
    <text evidence="2">Binds to DNA and alters its conformation. May be involved in regulation of gene expression, nucleoid organization and DNA protection.</text>
</comment>
<sequence>MAKGRGPAMPGNMNNMMKQVQKMQRDMQMAQEKIESETFEATAGGGAIKVTVNGKKEVLSIDLKPEVVDPDDIEMLQDLIIVAVNEALKTADDTMNKSLGKFTGGMNIPGLF</sequence>
<proteinExistence type="inferred from homology"/>
<comment type="subunit">
    <text evidence="2">Homodimer.</text>
</comment>
<organism evidence="4 5">
    <name type="scientific">Fusibacter ferrireducens</name>
    <dbReference type="NCBI Taxonomy" id="2785058"/>
    <lineage>
        <taxon>Bacteria</taxon>
        <taxon>Bacillati</taxon>
        <taxon>Bacillota</taxon>
        <taxon>Clostridia</taxon>
        <taxon>Eubacteriales</taxon>
        <taxon>Eubacteriales Family XII. Incertae Sedis</taxon>
        <taxon>Fusibacter</taxon>
    </lineage>
</organism>
<dbReference type="EMBL" id="JADKNH010000016">
    <property type="protein sequence ID" value="MBF4695456.1"/>
    <property type="molecule type" value="Genomic_DNA"/>
</dbReference>
<dbReference type="InterPro" id="IPR004401">
    <property type="entry name" value="YbaB/EbfC"/>
</dbReference>
<dbReference type="RefSeq" id="WP_194703695.1">
    <property type="nucleotide sequence ID" value="NZ_JADKNH010000016.1"/>
</dbReference>
<dbReference type="Pfam" id="PF02575">
    <property type="entry name" value="YbaB_DNA_bd"/>
    <property type="match status" value="1"/>
</dbReference>
<evidence type="ECO:0000256" key="3">
    <source>
        <dbReference type="SAM" id="Coils"/>
    </source>
</evidence>
<keyword evidence="5" id="KW-1185">Reference proteome</keyword>
<evidence type="ECO:0000313" key="4">
    <source>
        <dbReference type="EMBL" id="MBF4695456.1"/>
    </source>
</evidence>
<comment type="caution">
    <text evidence="4">The sequence shown here is derived from an EMBL/GenBank/DDBJ whole genome shotgun (WGS) entry which is preliminary data.</text>
</comment>
<evidence type="ECO:0000256" key="1">
    <source>
        <dbReference type="ARBA" id="ARBA00023125"/>
    </source>
</evidence>
<protein>
    <recommendedName>
        <fullName evidence="2">Nucleoid-associated protein ISU02_20375</fullName>
    </recommendedName>
</protein>
<dbReference type="HAMAP" id="MF_00274">
    <property type="entry name" value="DNA_YbaB_EbfC"/>
    <property type="match status" value="1"/>
</dbReference>
<dbReference type="NCBIfam" id="TIGR00103">
    <property type="entry name" value="DNA_YbaB_EbfC"/>
    <property type="match status" value="1"/>
</dbReference>
<keyword evidence="1 2" id="KW-0238">DNA-binding</keyword>
<gene>
    <name evidence="4" type="ORF">ISU02_20375</name>
</gene>
<dbReference type="PANTHER" id="PTHR33449">
    <property type="entry name" value="NUCLEOID-ASSOCIATED PROTEIN YBAB"/>
    <property type="match status" value="1"/>
</dbReference>
<keyword evidence="3" id="KW-0175">Coiled coil</keyword>
<keyword evidence="2" id="KW-0963">Cytoplasm</keyword>
<comment type="similarity">
    <text evidence="2">Belongs to the YbaB/EbfC family.</text>
</comment>
<dbReference type="PIRSF" id="PIRSF004555">
    <property type="entry name" value="UCP004555"/>
    <property type="match status" value="1"/>
</dbReference>
<dbReference type="SUPFAM" id="SSF82607">
    <property type="entry name" value="YbaB-like"/>
    <property type="match status" value="1"/>
</dbReference>
<name>A0ABR9ZYA9_9FIRM</name>
<reference evidence="4 5" key="1">
    <citation type="submission" date="2020-11" db="EMBL/GenBank/DDBJ databases">
        <title>Fusibacter basophilias sp. nov.</title>
        <authorList>
            <person name="Qiu D."/>
        </authorList>
    </citation>
    <scope>NUCLEOTIDE SEQUENCE [LARGE SCALE GENOMIC DNA]</scope>
    <source>
        <strain evidence="4 5">Q10-2</strain>
    </source>
</reference>
<dbReference type="InterPro" id="IPR036894">
    <property type="entry name" value="YbaB-like_sf"/>
</dbReference>
<comment type="subcellular location">
    <subcellularLocation>
        <location evidence="2">Cytoplasm</location>
        <location evidence="2">Nucleoid</location>
    </subcellularLocation>
</comment>
<dbReference type="PANTHER" id="PTHR33449:SF1">
    <property type="entry name" value="NUCLEOID-ASSOCIATED PROTEIN YBAB"/>
    <property type="match status" value="1"/>
</dbReference>
<evidence type="ECO:0000313" key="5">
    <source>
        <dbReference type="Proteomes" id="UP000614200"/>
    </source>
</evidence>
<evidence type="ECO:0000256" key="2">
    <source>
        <dbReference type="HAMAP-Rule" id="MF_00274"/>
    </source>
</evidence>
<dbReference type="Gene3D" id="3.30.1310.10">
    <property type="entry name" value="Nucleoid-associated protein YbaB-like domain"/>
    <property type="match status" value="1"/>
</dbReference>
<accession>A0ABR9ZYA9</accession>